<protein>
    <submittedName>
        <fullName evidence="1">Uncharacterized protein</fullName>
    </submittedName>
</protein>
<reference evidence="1" key="1">
    <citation type="submission" date="2019-10" db="EMBL/GenBank/DDBJ databases">
        <authorList>
            <consortium name="DOE Joint Genome Institute"/>
            <person name="Kuo A."/>
            <person name="Miyauchi S."/>
            <person name="Kiss E."/>
            <person name="Drula E."/>
            <person name="Kohler A."/>
            <person name="Sanchez-Garcia M."/>
            <person name="Andreopoulos B."/>
            <person name="Barry K.W."/>
            <person name="Bonito G."/>
            <person name="Buee M."/>
            <person name="Carver A."/>
            <person name="Chen C."/>
            <person name="Cichocki N."/>
            <person name="Clum A."/>
            <person name="Culley D."/>
            <person name="Crous P.W."/>
            <person name="Fauchery L."/>
            <person name="Girlanda M."/>
            <person name="Hayes R."/>
            <person name="Keri Z."/>
            <person name="LaButti K."/>
            <person name="Lipzen A."/>
            <person name="Lombard V."/>
            <person name="Magnuson J."/>
            <person name="Maillard F."/>
            <person name="Morin E."/>
            <person name="Murat C."/>
            <person name="Nolan M."/>
            <person name="Ohm R."/>
            <person name="Pangilinan J."/>
            <person name="Pereira M."/>
            <person name="Perotto S."/>
            <person name="Peter M."/>
            <person name="Riley R."/>
            <person name="Sitrit Y."/>
            <person name="Stielow B."/>
            <person name="Szollosi G."/>
            <person name="Zifcakova L."/>
            <person name="Stursova M."/>
            <person name="Spatafora J.W."/>
            <person name="Tedersoo L."/>
            <person name="Vaario L.-M."/>
            <person name="Yamada A."/>
            <person name="Yan M."/>
            <person name="Wang P."/>
            <person name="Xu J."/>
            <person name="Bruns T."/>
            <person name="Baldrian P."/>
            <person name="Vilgalys R."/>
            <person name="Henrissat B."/>
            <person name="Grigoriev I.V."/>
            <person name="Hibbett D."/>
            <person name="Nagy L.G."/>
            <person name="Martin F.M."/>
        </authorList>
    </citation>
    <scope>NUCLEOTIDE SEQUENCE</scope>
    <source>
        <strain evidence="1">BED1</strain>
    </source>
</reference>
<evidence type="ECO:0000313" key="2">
    <source>
        <dbReference type="Proteomes" id="UP001194468"/>
    </source>
</evidence>
<accession>A0AAD4BFN7</accession>
<evidence type="ECO:0000313" key="1">
    <source>
        <dbReference type="EMBL" id="KAF8426458.1"/>
    </source>
</evidence>
<dbReference type="Proteomes" id="UP001194468">
    <property type="component" value="Unassembled WGS sequence"/>
</dbReference>
<dbReference type="AlphaFoldDB" id="A0AAD4BFN7"/>
<comment type="caution">
    <text evidence="1">The sequence shown here is derived from an EMBL/GenBank/DDBJ whole genome shotgun (WGS) entry which is preliminary data.</text>
</comment>
<reference evidence="1" key="2">
    <citation type="journal article" date="2020" name="Nat. Commun.">
        <title>Large-scale genome sequencing of mycorrhizal fungi provides insights into the early evolution of symbiotic traits.</title>
        <authorList>
            <person name="Miyauchi S."/>
            <person name="Kiss E."/>
            <person name="Kuo A."/>
            <person name="Drula E."/>
            <person name="Kohler A."/>
            <person name="Sanchez-Garcia M."/>
            <person name="Morin E."/>
            <person name="Andreopoulos B."/>
            <person name="Barry K.W."/>
            <person name="Bonito G."/>
            <person name="Buee M."/>
            <person name="Carver A."/>
            <person name="Chen C."/>
            <person name="Cichocki N."/>
            <person name="Clum A."/>
            <person name="Culley D."/>
            <person name="Crous P.W."/>
            <person name="Fauchery L."/>
            <person name="Girlanda M."/>
            <person name="Hayes R.D."/>
            <person name="Keri Z."/>
            <person name="LaButti K."/>
            <person name="Lipzen A."/>
            <person name="Lombard V."/>
            <person name="Magnuson J."/>
            <person name="Maillard F."/>
            <person name="Murat C."/>
            <person name="Nolan M."/>
            <person name="Ohm R.A."/>
            <person name="Pangilinan J."/>
            <person name="Pereira M.F."/>
            <person name="Perotto S."/>
            <person name="Peter M."/>
            <person name="Pfister S."/>
            <person name="Riley R."/>
            <person name="Sitrit Y."/>
            <person name="Stielow J.B."/>
            <person name="Szollosi G."/>
            <person name="Zifcakova L."/>
            <person name="Stursova M."/>
            <person name="Spatafora J.W."/>
            <person name="Tedersoo L."/>
            <person name="Vaario L.M."/>
            <person name="Yamada A."/>
            <person name="Yan M."/>
            <person name="Wang P."/>
            <person name="Xu J."/>
            <person name="Bruns T."/>
            <person name="Baldrian P."/>
            <person name="Vilgalys R."/>
            <person name="Dunand C."/>
            <person name="Henrissat B."/>
            <person name="Grigoriev I.V."/>
            <person name="Hibbett D."/>
            <person name="Nagy L.G."/>
            <person name="Martin F.M."/>
        </authorList>
    </citation>
    <scope>NUCLEOTIDE SEQUENCE</scope>
    <source>
        <strain evidence="1">BED1</strain>
    </source>
</reference>
<keyword evidence="2" id="KW-1185">Reference proteome</keyword>
<organism evidence="1 2">
    <name type="scientific">Boletus edulis BED1</name>
    <dbReference type="NCBI Taxonomy" id="1328754"/>
    <lineage>
        <taxon>Eukaryota</taxon>
        <taxon>Fungi</taxon>
        <taxon>Dikarya</taxon>
        <taxon>Basidiomycota</taxon>
        <taxon>Agaricomycotina</taxon>
        <taxon>Agaricomycetes</taxon>
        <taxon>Agaricomycetidae</taxon>
        <taxon>Boletales</taxon>
        <taxon>Boletineae</taxon>
        <taxon>Boletaceae</taxon>
        <taxon>Boletoideae</taxon>
        <taxon>Boletus</taxon>
    </lineage>
</organism>
<name>A0AAD4BFN7_BOLED</name>
<proteinExistence type="predicted"/>
<gene>
    <name evidence="1" type="ORF">L210DRAFT_3509120</name>
</gene>
<dbReference type="EMBL" id="WHUW01000087">
    <property type="protein sequence ID" value="KAF8426458.1"/>
    <property type="molecule type" value="Genomic_DNA"/>
</dbReference>
<sequence length="154" mass="16845">MDPETTPVALMRVSKNGTACSKKRLAKLVKRPLNKSPTPCLCTLLDSAKLIAEENAIEHLKASCLFSFNAAKGKDNLIVMGVDELERRKAKRATYEHPLQNGMLLTFVFDGVLQEGIVGITKTPLLVFKRAAATKEYVNVGDADVGIVQMTINE</sequence>